<organism evidence="1 2">
    <name type="scientific">Ideonella aquatica</name>
    <dbReference type="NCBI Taxonomy" id="2824119"/>
    <lineage>
        <taxon>Bacteria</taxon>
        <taxon>Pseudomonadati</taxon>
        <taxon>Pseudomonadota</taxon>
        <taxon>Betaproteobacteria</taxon>
        <taxon>Burkholderiales</taxon>
        <taxon>Sphaerotilaceae</taxon>
        <taxon>Ideonella</taxon>
    </lineage>
</organism>
<evidence type="ECO:0008006" key="3">
    <source>
        <dbReference type="Google" id="ProtNLM"/>
    </source>
</evidence>
<evidence type="ECO:0000313" key="2">
    <source>
        <dbReference type="Proteomes" id="UP000678374"/>
    </source>
</evidence>
<dbReference type="RefSeq" id="WP_210800855.1">
    <property type="nucleotide sequence ID" value="NZ_JAGQDE010000003.1"/>
</dbReference>
<protein>
    <recommendedName>
        <fullName evidence="3">Glycosyltransferase</fullName>
    </recommendedName>
</protein>
<dbReference type="Gene3D" id="3.90.550.10">
    <property type="entry name" value="Spore Coat Polysaccharide Biosynthesis Protein SpsA, Chain A"/>
    <property type="match status" value="1"/>
</dbReference>
<evidence type="ECO:0000313" key="1">
    <source>
        <dbReference type="EMBL" id="MBQ0958342.1"/>
    </source>
</evidence>
<accession>A0A940YJS7</accession>
<sequence length="323" mass="35694">MSTPTLADPDPTVAQAPTPGHAPVAVMAYRRPQHLDATLQALLLCPEAADSDIHVFVDGPKGEADRAEVQATRDVARRLLGERATYHFAQTNQGLARSIIGAVTSLSAAYGRVIVLEDDIVVAPITLTYLNAALARYQDDPRVMQVSAHMFDNVPWADGDPALMLPFTTSWGWATWERAWRQFDPLAIGWEGLATDKALRRSFNLSGVYDFASMLERQMRGLRDSWAIRWYWSVYRAGGMVLYPPRSLVSNTGFDGSGTHGRALLRRFGSDGSSPAAPPALPRWPELVQVNDADMRAVCRAIRKSNGGWTGWLVDRLRHLIGR</sequence>
<proteinExistence type="predicted"/>
<dbReference type="Proteomes" id="UP000678374">
    <property type="component" value="Unassembled WGS sequence"/>
</dbReference>
<dbReference type="EMBL" id="JAGQDE010000003">
    <property type="protein sequence ID" value="MBQ0958342.1"/>
    <property type="molecule type" value="Genomic_DNA"/>
</dbReference>
<dbReference type="InterPro" id="IPR029044">
    <property type="entry name" value="Nucleotide-diphossugar_trans"/>
</dbReference>
<keyword evidence="2" id="KW-1185">Reference proteome</keyword>
<dbReference type="SUPFAM" id="SSF53448">
    <property type="entry name" value="Nucleotide-diphospho-sugar transferases"/>
    <property type="match status" value="1"/>
</dbReference>
<gene>
    <name evidence="1" type="ORF">KAK06_05175</name>
</gene>
<comment type="caution">
    <text evidence="1">The sequence shown here is derived from an EMBL/GenBank/DDBJ whole genome shotgun (WGS) entry which is preliminary data.</text>
</comment>
<reference evidence="1" key="1">
    <citation type="submission" date="2021-04" db="EMBL/GenBank/DDBJ databases">
        <title>The genome sequence of Ideonella sp. 4Y11.</title>
        <authorList>
            <person name="Liu Y."/>
        </authorList>
    </citation>
    <scope>NUCLEOTIDE SEQUENCE</scope>
    <source>
        <strain evidence="1">4Y11</strain>
    </source>
</reference>
<dbReference type="AlphaFoldDB" id="A0A940YJS7"/>
<name>A0A940YJS7_9BURK</name>